<feature type="compositionally biased region" description="Basic and acidic residues" evidence="7">
    <location>
        <begin position="355"/>
        <end position="366"/>
    </location>
</feature>
<evidence type="ECO:0000256" key="3">
    <source>
        <dbReference type="ARBA" id="ARBA00022448"/>
    </source>
</evidence>
<organism evidence="10 11">
    <name type="scientific">Vitrella brassicaformis (strain CCMP3155)</name>
    <dbReference type="NCBI Taxonomy" id="1169540"/>
    <lineage>
        <taxon>Eukaryota</taxon>
        <taxon>Sar</taxon>
        <taxon>Alveolata</taxon>
        <taxon>Colpodellida</taxon>
        <taxon>Vitrellaceae</taxon>
        <taxon>Vitrella</taxon>
    </lineage>
</organism>
<dbReference type="PROSITE" id="PS50850">
    <property type="entry name" value="MFS"/>
    <property type="match status" value="1"/>
</dbReference>
<evidence type="ECO:0000256" key="6">
    <source>
        <dbReference type="ARBA" id="ARBA00023136"/>
    </source>
</evidence>
<feature type="transmembrane region" description="Helical" evidence="8">
    <location>
        <begin position="204"/>
        <end position="223"/>
    </location>
</feature>
<keyword evidence="5 8" id="KW-1133">Transmembrane helix</keyword>
<feature type="transmembrane region" description="Helical" evidence="8">
    <location>
        <begin position="79"/>
        <end position="101"/>
    </location>
</feature>
<evidence type="ECO:0000313" key="10">
    <source>
        <dbReference type="EMBL" id="CEM29134.1"/>
    </source>
</evidence>
<feature type="transmembrane region" description="Helical" evidence="8">
    <location>
        <begin position="639"/>
        <end position="662"/>
    </location>
</feature>
<dbReference type="InterPro" id="IPR024671">
    <property type="entry name" value="Atg22-like"/>
</dbReference>
<keyword evidence="6 8" id="KW-0472">Membrane</keyword>
<comment type="subcellular location">
    <subcellularLocation>
        <location evidence="1">Endomembrane system</location>
        <topology evidence="1">Multi-pass membrane protein</topology>
    </subcellularLocation>
</comment>
<feature type="transmembrane region" description="Helical" evidence="8">
    <location>
        <begin position="170"/>
        <end position="192"/>
    </location>
</feature>
<dbReference type="InterPro" id="IPR020846">
    <property type="entry name" value="MFS_dom"/>
</dbReference>
<proteinExistence type="inferred from homology"/>
<dbReference type="GO" id="GO:0012505">
    <property type="term" value="C:endomembrane system"/>
    <property type="evidence" value="ECO:0007669"/>
    <property type="project" value="UniProtKB-SubCell"/>
</dbReference>
<feature type="region of interest" description="Disordered" evidence="7">
    <location>
        <begin position="1"/>
        <end position="27"/>
    </location>
</feature>
<dbReference type="GO" id="GO:0022857">
    <property type="term" value="F:transmembrane transporter activity"/>
    <property type="evidence" value="ECO:0007669"/>
    <property type="project" value="InterPro"/>
</dbReference>
<accession>A0A0G4GHM5</accession>
<dbReference type="OrthoDB" id="449254at2759"/>
<dbReference type="Pfam" id="PF11700">
    <property type="entry name" value="ATG22"/>
    <property type="match status" value="1"/>
</dbReference>
<dbReference type="SUPFAM" id="SSF103473">
    <property type="entry name" value="MFS general substrate transporter"/>
    <property type="match status" value="1"/>
</dbReference>
<evidence type="ECO:0000256" key="4">
    <source>
        <dbReference type="ARBA" id="ARBA00022692"/>
    </source>
</evidence>
<feature type="transmembrane region" description="Helical" evidence="8">
    <location>
        <begin position="504"/>
        <end position="529"/>
    </location>
</feature>
<feature type="transmembrane region" description="Helical" evidence="8">
    <location>
        <begin position="535"/>
        <end position="561"/>
    </location>
</feature>
<feature type="transmembrane region" description="Helical" evidence="8">
    <location>
        <begin position="448"/>
        <end position="468"/>
    </location>
</feature>
<dbReference type="OMA" id="QQQWEMY"/>
<evidence type="ECO:0000259" key="9">
    <source>
        <dbReference type="PROSITE" id="PS50850"/>
    </source>
</evidence>
<dbReference type="PANTHER" id="PTHR23519:SF1">
    <property type="entry name" value="AUTOPHAGY-RELATED PROTEIN 22"/>
    <property type="match status" value="1"/>
</dbReference>
<feature type="region of interest" description="Disordered" evidence="7">
    <location>
        <begin position="353"/>
        <end position="374"/>
    </location>
</feature>
<feature type="transmembrane region" description="Helical" evidence="8">
    <location>
        <begin position="410"/>
        <end position="436"/>
    </location>
</feature>
<evidence type="ECO:0000256" key="2">
    <source>
        <dbReference type="ARBA" id="ARBA00006978"/>
    </source>
</evidence>
<evidence type="ECO:0000256" key="7">
    <source>
        <dbReference type="SAM" id="MobiDB-lite"/>
    </source>
</evidence>
<feature type="transmembrane region" description="Helical" evidence="8">
    <location>
        <begin position="229"/>
        <end position="258"/>
    </location>
</feature>
<dbReference type="STRING" id="1169540.A0A0G4GHM5"/>
<dbReference type="InterPro" id="IPR050495">
    <property type="entry name" value="ATG22/LtaA_families"/>
</dbReference>
<dbReference type="InterPro" id="IPR036259">
    <property type="entry name" value="MFS_trans_sf"/>
</dbReference>
<protein>
    <recommendedName>
        <fullName evidence="9">Major facilitator superfamily (MFS) profile domain-containing protein</fullName>
    </recommendedName>
</protein>
<dbReference type="EMBL" id="CDMY01000666">
    <property type="protein sequence ID" value="CEM29134.1"/>
    <property type="molecule type" value="Genomic_DNA"/>
</dbReference>
<comment type="similarity">
    <text evidence="2">Belongs to the ATG22 family.</text>
</comment>
<sequence length="725" mass="78989">MDVVPAAAGTDESSPSNDDTPRNGGSAKAAAADLNTCVAVDIGTAGGGRQDADATVVGEEEEQIVCCGRRLSKERVGWYMFDWANSPIYTVALALFLPILVKSMAEDYAYGSSLQSCSDDAMCGRNGCDTPATCTACVPGRGILEWVGSEGAYREIEQKGVEFLGVEIQAISFATTMISVSVVAQVFVFITFGRYGDFGRWRKNLMIIFTLIGALPCIGIVFLDRPSLYWLGGVFLITINVGLGSSIVFYNAFLPILVELHPKVRRAEPSAHEGRDQHPQLDQPATAAATDFTGLLTRSLTEKGSGAMAERVREACEPRACRSHEGTPRRSYVSASPSFELVSRSLGGLFSPGRRWRDANKGKADDGDTSTEQGSFELELEKRRKAFRTPQLTQEVLEVMRRAEDVSNEMSTLGIAIGNAGAFLCLVGAAALQFAATNDDNGRLADRLSTALSGLWWLCFSVPTFMWLRAHRGPPLKGAGGWVWLMGWKGTWEIICQARMYDQVLMMLLCFYFYSDSYNTIASVGVLVAQSELCLSSVALLFIIFLILICANLGGIFFLWLQRRLKLSTKSMVLVVLTIYLFIALWGSLGVVPGSTVGFKNPWEAYLFGVLHGFGLGAVVSFSRALYAEFLPPGKEAEFFALYAVTDRGSSWMGPLVTAVLYQTTGEMRWIFLYLLVMVALPMVLLFFFVNQRKGELAAGRLEAVRQAISKPDAAAPAAKTATSC</sequence>
<dbReference type="Gene3D" id="1.20.1250.20">
    <property type="entry name" value="MFS general substrate transporter like domains"/>
    <property type="match status" value="1"/>
</dbReference>
<dbReference type="Proteomes" id="UP000041254">
    <property type="component" value="Unassembled WGS sequence"/>
</dbReference>
<name>A0A0G4GHM5_VITBC</name>
<keyword evidence="4 8" id="KW-0812">Transmembrane</keyword>
<evidence type="ECO:0000256" key="1">
    <source>
        <dbReference type="ARBA" id="ARBA00004127"/>
    </source>
</evidence>
<feature type="transmembrane region" description="Helical" evidence="8">
    <location>
        <begin position="605"/>
        <end position="627"/>
    </location>
</feature>
<dbReference type="InParanoid" id="A0A0G4GHM5"/>
<feature type="transmembrane region" description="Helical" evidence="8">
    <location>
        <begin position="668"/>
        <end position="690"/>
    </location>
</feature>
<keyword evidence="11" id="KW-1185">Reference proteome</keyword>
<keyword evidence="3" id="KW-0813">Transport</keyword>
<feature type="domain" description="Major facilitator superfamily (MFS) profile" evidence="9">
    <location>
        <begin position="503"/>
        <end position="725"/>
    </location>
</feature>
<dbReference type="AlphaFoldDB" id="A0A0G4GHM5"/>
<dbReference type="VEuPathDB" id="CryptoDB:Vbra_9979"/>
<evidence type="ECO:0000313" key="11">
    <source>
        <dbReference type="Proteomes" id="UP000041254"/>
    </source>
</evidence>
<evidence type="ECO:0000256" key="8">
    <source>
        <dbReference type="SAM" id="Phobius"/>
    </source>
</evidence>
<dbReference type="PANTHER" id="PTHR23519">
    <property type="entry name" value="AUTOPHAGY-RELATED PROTEIN 22"/>
    <property type="match status" value="1"/>
</dbReference>
<reference evidence="10 11" key="1">
    <citation type="submission" date="2014-11" db="EMBL/GenBank/DDBJ databases">
        <authorList>
            <person name="Zhu J."/>
            <person name="Qi W."/>
            <person name="Song R."/>
        </authorList>
    </citation>
    <scope>NUCLEOTIDE SEQUENCE [LARGE SCALE GENOMIC DNA]</scope>
</reference>
<feature type="transmembrane region" description="Helical" evidence="8">
    <location>
        <begin position="573"/>
        <end position="593"/>
    </location>
</feature>
<gene>
    <name evidence="10" type="ORF">Vbra_9979</name>
</gene>
<evidence type="ECO:0000256" key="5">
    <source>
        <dbReference type="ARBA" id="ARBA00022989"/>
    </source>
</evidence>